<keyword evidence="2" id="KW-1185">Reference proteome</keyword>
<evidence type="ECO:0008006" key="3">
    <source>
        <dbReference type="Google" id="ProtNLM"/>
    </source>
</evidence>
<dbReference type="Proteomes" id="UP001146120">
    <property type="component" value="Unassembled WGS sequence"/>
</dbReference>
<dbReference type="AlphaFoldDB" id="A0AAV2Z2Y3"/>
<organism evidence="1 2">
    <name type="scientific">Lagenidium giganteum</name>
    <dbReference type="NCBI Taxonomy" id="4803"/>
    <lineage>
        <taxon>Eukaryota</taxon>
        <taxon>Sar</taxon>
        <taxon>Stramenopiles</taxon>
        <taxon>Oomycota</taxon>
        <taxon>Peronosporomycetes</taxon>
        <taxon>Pythiales</taxon>
        <taxon>Pythiaceae</taxon>
    </lineage>
</organism>
<evidence type="ECO:0000313" key="1">
    <source>
        <dbReference type="EMBL" id="DBA01721.1"/>
    </source>
</evidence>
<name>A0AAV2Z2Y3_9STRA</name>
<sequence length="142" mass="16409">MSKELLVSRETQLLVLARLEGTGLMTPSAACSSYDDTFPNALDGIVSRKDFKFCIDIVNETAEDYFPCAPCYACGYFCCVTTFGLSIFLPEPCTKEWEENVEHVVRKINQREDFLYRGIVWRLQRVKRSHTSWIEICQIVYE</sequence>
<reference evidence="1" key="2">
    <citation type="journal article" date="2023" name="Microbiol Resour">
        <title>Decontamination and Annotation of the Draft Genome Sequence of the Oomycete Lagenidium giganteum ARSEF 373.</title>
        <authorList>
            <person name="Morgan W.R."/>
            <person name="Tartar A."/>
        </authorList>
    </citation>
    <scope>NUCLEOTIDE SEQUENCE</scope>
    <source>
        <strain evidence="1">ARSEF 373</strain>
    </source>
</reference>
<protein>
    <recommendedName>
        <fullName evidence="3">Golgin subfamily A member 7/ERF4 domain-containing protein</fullName>
    </recommendedName>
</protein>
<gene>
    <name evidence="1" type="ORF">N0F65_010131</name>
</gene>
<evidence type="ECO:0000313" key="2">
    <source>
        <dbReference type="Proteomes" id="UP001146120"/>
    </source>
</evidence>
<comment type="caution">
    <text evidence="1">The sequence shown here is derived from an EMBL/GenBank/DDBJ whole genome shotgun (WGS) entry which is preliminary data.</text>
</comment>
<accession>A0AAV2Z2Y3</accession>
<proteinExistence type="predicted"/>
<reference evidence="1" key="1">
    <citation type="submission" date="2022-11" db="EMBL/GenBank/DDBJ databases">
        <authorList>
            <person name="Morgan W.R."/>
            <person name="Tartar A."/>
        </authorList>
    </citation>
    <scope>NUCLEOTIDE SEQUENCE</scope>
    <source>
        <strain evidence="1">ARSEF 373</strain>
    </source>
</reference>
<dbReference type="EMBL" id="DAKRPA010000042">
    <property type="protein sequence ID" value="DBA01721.1"/>
    <property type="molecule type" value="Genomic_DNA"/>
</dbReference>